<gene>
    <name evidence="1" type="ORF">NCTC12195_00832</name>
</gene>
<dbReference type="EMBL" id="UHDK01000001">
    <property type="protein sequence ID" value="SUM31421.1"/>
    <property type="molecule type" value="Genomic_DNA"/>
</dbReference>
<evidence type="ECO:0000313" key="1">
    <source>
        <dbReference type="EMBL" id="SUM31421.1"/>
    </source>
</evidence>
<organism evidence="1 2">
    <name type="scientific">Staphylococcus gallinarum</name>
    <dbReference type="NCBI Taxonomy" id="1293"/>
    <lineage>
        <taxon>Bacteria</taxon>
        <taxon>Bacillati</taxon>
        <taxon>Bacillota</taxon>
        <taxon>Bacilli</taxon>
        <taxon>Bacillales</taxon>
        <taxon>Staphylococcaceae</taxon>
        <taxon>Staphylococcus</taxon>
    </lineage>
</organism>
<dbReference type="Proteomes" id="UP000255277">
    <property type="component" value="Unassembled WGS sequence"/>
</dbReference>
<proteinExistence type="predicted"/>
<protein>
    <submittedName>
        <fullName evidence="1">Uncharacterized protein</fullName>
    </submittedName>
</protein>
<sequence>MAVKKKDVEDIVEAVGGQRKFGHSNALCHTLKISLKR</sequence>
<accession>A0A380FD84</accession>
<reference evidence="1 2" key="1">
    <citation type="submission" date="2018-06" db="EMBL/GenBank/DDBJ databases">
        <authorList>
            <consortium name="Pathogen Informatics"/>
            <person name="Doyle S."/>
        </authorList>
    </citation>
    <scope>NUCLEOTIDE SEQUENCE [LARGE SCALE GENOMIC DNA]</scope>
    <source>
        <strain evidence="1 2">NCTC12195</strain>
    </source>
</reference>
<dbReference type="AlphaFoldDB" id="A0A380FD84"/>
<name>A0A380FD84_STAGA</name>
<evidence type="ECO:0000313" key="2">
    <source>
        <dbReference type="Proteomes" id="UP000255277"/>
    </source>
</evidence>